<proteinExistence type="predicted"/>
<feature type="transmembrane region" description="Helical" evidence="6">
    <location>
        <begin position="112"/>
        <end position="141"/>
    </location>
</feature>
<accession>A0A9X1V715</accession>
<dbReference type="RefSeq" id="WP_241711995.1">
    <property type="nucleotide sequence ID" value="NZ_JALBUF010000001.1"/>
</dbReference>
<dbReference type="GO" id="GO:0005886">
    <property type="term" value="C:plasma membrane"/>
    <property type="evidence" value="ECO:0007669"/>
    <property type="project" value="UniProtKB-SubCell"/>
</dbReference>
<keyword evidence="8" id="KW-1185">Reference proteome</keyword>
<keyword evidence="2" id="KW-1003">Cell membrane</keyword>
<name>A0A9X1V715_9BACL</name>
<evidence type="ECO:0000256" key="4">
    <source>
        <dbReference type="ARBA" id="ARBA00022989"/>
    </source>
</evidence>
<evidence type="ECO:0000256" key="5">
    <source>
        <dbReference type="ARBA" id="ARBA00023136"/>
    </source>
</evidence>
<protein>
    <submittedName>
        <fullName evidence="7">Arginine exporter protein ArgO</fullName>
    </submittedName>
</protein>
<evidence type="ECO:0000256" key="6">
    <source>
        <dbReference type="SAM" id="Phobius"/>
    </source>
</evidence>
<dbReference type="InterPro" id="IPR001123">
    <property type="entry name" value="LeuE-type"/>
</dbReference>
<evidence type="ECO:0000256" key="1">
    <source>
        <dbReference type="ARBA" id="ARBA00004651"/>
    </source>
</evidence>
<keyword evidence="3 6" id="KW-0812">Transmembrane</keyword>
<dbReference type="PANTHER" id="PTHR30086">
    <property type="entry name" value="ARGININE EXPORTER PROTEIN ARGO"/>
    <property type="match status" value="1"/>
</dbReference>
<feature type="transmembrane region" description="Helical" evidence="6">
    <location>
        <begin position="183"/>
        <end position="204"/>
    </location>
</feature>
<evidence type="ECO:0000256" key="2">
    <source>
        <dbReference type="ARBA" id="ARBA00022475"/>
    </source>
</evidence>
<keyword evidence="4 6" id="KW-1133">Transmembrane helix</keyword>
<dbReference type="PANTHER" id="PTHR30086:SF20">
    <property type="entry name" value="ARGININE EXPORTER PROTEIN ARGO-RELATED"/>
    <property type="match status" value="1"/>
</dbReference>
<organism evidence="7 8">
    <name type="scientific">Sulfoacidibacillus ferrooxidans</name>
    <dbReference type="NCBI Taxonomy" id="2005001"/>
    <lineage>
        <taxon>Bacteria</taxon>
        <taxon>Bacillati</taxon>
        <taxon>Bacillota</taxon>
        <taxon>Bacilli</taxon>
        <taxon>Bacillales</taxon>
        <taxon>Alicyclobacillaceae</taxon>
        <taxon>Sulfoacidibacillus</taxon>
    </lineage>
</organism>
<feature type="transmembrane region" description="Helical" evidence="6">
    <location>
        <begin position="39"/>
        <end position="64"/>
    </location>
</feature>
<evidence type="ECO:0000256" key="3">
    <source>
        <dbReference type="ARBA" id="ARBA00022692"/>
    </source>
</evidence>
<keyword evidence="5 6" id="KW-0472">Membrane</keyword>
<dbReference type="GO" id="GO:0015171">
    <property type="term" value="F:amino acid transmembrane transporter activity"/>
    <property type="evidence" value="ECO:0007669"/>
    <property type="project" value="TreeGrafter"/>
</dbReference>
<sequence length="207" mass="22495">MLLAALHGFLLAVALILPIGMQNGFIIGQGALHKRWFGALPAVITAALCDTLLVSLAVIGVSSAALHITWLRYAFGALGILFLLYIGSITWRDSSKIEQHETATAWSPKRQIKFAASVSLLNPHALIDTLAVIGGSALMYTSWPDKFAFGIACVAVSWIWFFVLVILGHVTGRVAVKKSSLGLINRISAIMMWSSAIYLSYIIYTFK</sequence>
<evidence type="ECO:0000313" key="7">
    <source>
        <dbReference type="EMBL" id="MCI0182400.1"/>
    </source>
</evidence>
<evidence type="ECO:0000313" key="8">
    <source>
        <dbReference type="Proteomes" id="UP001139263"/>
    </source>
</evidence>
<comment type="caution">
    <text evidence="7">The sequence shown here is derived from an EMBL/GenBank/DDBJ whole genome shotgun (WGS) entry which is preliminary data.</text>
</comment>
<dbReference type="EMBL" id="JALBUF010000001">
    <property type="protein sequence ID" value="MCI0182400.1"/>
    <property type="molecule type" value="Genomic_DNA"/>
</dbReference>
<gene>
    <name evidence="7" type="primary">argO</name>
    <name evidence="7" type="ORF">MM817_00659</name>
</gene>
<feature type="transmembrane region" description="Helical" evidence="6">
    <location>
        <begin position="70"/>
        <end position="91"/>
    </location>
</feature>
<reference evidence="7" key="1">
    <citation type="submission" date="2022-03" db="EMBL/GenBank/DDBJ databases">
        <title>Draft Genome Sequence of Firmicute Strain S0AB, a Heterotrophic Iron/Sulfur-Oxidizing Extreme Acidophile.</title>
        <authorList>
            <person name="Vergara E."/>
            <person name="Pakostova E."/>
            <person name="Johnson D.B."/>
            <person name="Holmes D.S."/>
        </authorList>
    </citation>
    <scope>NUCLEOTIDE SEQUENCE</scope>
    <source>
        <strain evidence="7">S0AB</strain>
    </source>
</reference>
<comment type="subcellular location">
    <subcellularLocation>
        <location evidence="1">Cell membrane</location>
        <topology evidence="1">Multi-pass membrane protein</topology>
    </subcellularLocation>
</comment>
<feature type="transmembrane region" description="Helical" evidence="6">
    <location>
        <begin position="6"/>
        <end position="27"/>
    </location>
</feature>
<dbReference type="AlphaFoldDB" id="A0A9X1V715"/>
<dbReference type="Proteomes" id="UP001139263">
    <property type="component" value="Unassembled WGS sequence"/>
</dbReference>
<feature type="transmembrane region" description="Helical" evidence="6">
    <location>
        <begin position="147"/>
        <end position="171"/>
    </location>
</feature>
<dbReference type="Pfam" id="PF01810">
    <property type="entry name" value="LysE"/>
    <property type="match status" value="1"/>
</dbReference>